<evidence type="ECO:0000256" key="1">
    <source>
        <dbReference type="SAM" id="MobiDB-lite"/>
    </source>
</evidence>
<organism evidence="2 3">
    <name type="scientific">Paralvinella palmiformis</name>
    <dbReference type="NCBI Taxonomy" id="53620"/>
    <lineage>
        <taxon>Eukaryota</taxon>
        <taxon>Metazoa</taxon>
        <taxon>Spiralia</taxon>
        <taxon>Lophotrochozoa</taxon>
        <taxon>Annelida</taxon>
        <taxon>Polychaeta</taxon>
        <taxon>Sedentaria</taxon>
        <taxon>Canalipalpata</taxon>
        <taxon>Terebellida</taxon>
        <taxon>Terebelliformia</taxon>
        <taxon>Alvinellidae</taxon>
        <taxon>Paralvinella</taxon>
    </lineage>
</organism>
<reference evidence="2" key="1">
    <citation type="journal article" date="2023" name="Mol. Biol. Evol.">
        <title>Third-Generation Sequencing Reveals the Adaptive Role of the Epigenome in Three Deep-Sea Polychaetes.</title>
        <authorList>
            <person name="Perez M."/>
            <person name="Aroh O."/>
            <person name="Sun Y."/>
            <person name="Lan Y."/>
            <person name="Juniper S.K."/>
            <person name="Young C.R."/>
            <person name="Angers B."/>
            <person name="Qian P.Y."/>
        </authorList>
    </citation>
    <scope>NUCLEOTIDE SEQUENCE</scope>
    <source>
        <strain evidence="2">P08H-3</strain>
    </source>
</reference>
<dbReference type="Proteomes" id="UP001208570">
    <property type="component" value="Unassembled WGS sequence"/>
</dbReference>
<dbReference type="EMBL" id="JAODUP010001332">
    <property type="protein sequence ID" value="KAK2140513.1"/>
    <property type="molecule type" value="Genomic_DNA"/>
</dbReference>
<feature type="non-terminal residue" evidence="2">
    <location>
        <position position="1"/>
    </location>
</feature>
<protein>
    <submittedName>
        <fullName evidence="2">Uncharacterized protein</fullName>
    </submittedName>
</protein>
<dbReference type="InterPro" id="IPR013083">
    <property type="entry name" value="Znf_RING/FYVE/PHD"/>
</dbReference>
<name>A0AAD9MQL6_9ANNE</name>
<evidence type="ECO:0000313" key="3">
    <source>
        <dbReference type="Proteomes" id="UP001208570"/>
    </source>
</evidence>
<gene>
    <name evidence="2" type="ORF">LSH36_1331g00031</name>
</gene>
<dbReference type="AlphaFoldDB" id="A0AAD9MQL6"/>
<sequence length="118" mass="13225">MNFNQQMELADIHTNIPLSCKVPHCQVKPAQTSKLRQTPPSTEPTRPSTDLGMSSTGIMPSQLSEFHVPADGAQKNPLKAPPVQIYCSCHHPHRQQMEKMIQCQACTDWYHEDCEGVV</sequence>
<dbReference type="InterPro" id="IPR011011">
    <property type="entry name" value="Znf_FYVE_PHD"/>
</dbReference>
<accession>A0AAD9MQL6</accession>
<dbReference type="SUPFAM" id="SSF57903">
    <property type="entry name" value="FYVE/PHD zinc finger"/>
    <property type="match status" value="1"/>
</dbReference>
<comment type="caution">
    <text evidence="2">The sequence shown here is derived from an EMBL/GenBank/DDBJ whole genome shotgun (WGS) entry which is preliminary data.</text>
</comment>
<proteinExistence type="predicted"/>
<feature type="region of interest" description="Disordered" evidence="1">
    <location>
        <begin position="29"/>
        <end position="59"/>
    </location>
</feature>
<dbReference type="Gene3D" id="3.30.40.10">
    <property type="entry name" value="Zinc/RING finger domain, C3HC4 (zinc finger)"/>
    <property type="match status" value="1"/>
</dbReference>
<feature type="compositionally biased region" description="Low complexity" evidence="1">
    <location>
        <begin position="38"/>
        <end position="49"/>
    </location>
</feature>
<keyword evidence="3" id="KW-1185">Reference proteome</keyword>
<evidence type="ECO:0000313" key="2">
    <source>
        <dbReference type="EMBL" id="KAK2140513.1"/>
    </source>
</evidence>